<reference evidence="6" key="2">
    <citation type="submission" date="2020-09" db="EMBL/GenBank/DDBJ databases">
        <authorList>
            <person name="Sun Q."/>
            <person name="Ohkuma M."/>
        </authorList>
    </citation>
    <scope>NUCLEOTIDE SEQUENCE</scope>
    <source>
        <strain evidence="6">JCM 4637</strain>
    </source>
</reference>
<dbReference type="PANTHER" id="PTHR34069:SF2">
    <property type="entry name" value="BETA-KETOACYL-[ACYL-CARRIER-PROTEIN] SYNTHASE III"/>
    <property type="match status" value="1"/>
</dbReference>
<comment type="caution">
    <text evidence="6">The sequence shown here is derived from an EMBL/GenBank/DDBJ whole genome shotgun (WGS) entry which is preliminary data.</text>
</comment>
<dbReference type="Pfam" id="PF08545">
    <property type="entry name" value="ACP_syn_III"/>
    <property type="match status" value="1"/>
</dbReference>
<dbReference type="AlphaFoldDB" id="A0A918X999"/>
<dbReference type="PANTHER" id="PTHR34069">
    <property type="entry name" value="3-OXOACYL-[ACYL-CARRIER-PROTEIN] SYNTHASE 3"/>
    <property type="match status" value="1"/>
</dbReference>
<dbReference type="NCBIfam" id="NF006829">
    <property type="entry name" value="PRK09352.1"/>
    <property type="match status" value="1"/>
</dbReference>
<dbReference type="EMBL" id="BMVC01000034">
    <property type="protein sequence ID" value="GHD19386.1"/>
    <property type="molecule type" value="Genomic_DNA"/>
</dbReference>
<evidence type="ECO:0000313" key="6">
    <source>
        <dbReference type="EMBL" id="GHD19386.1"/>
    </source>
</evidence>
<evidence type="ECO:0000259" key="4">
    <source>
        <dbReference type="Pfam" id="PF08541"/>
    </source>
</evidence>
<evidence type="ECO:0000259" key="5">
    <source>
        <dbReference type="Pfam" id="PF08545"/>
    </source>
</evidence>
<dbReference type="CDD" id="cd00830">
    <property type="entry name" value="KAS_III"/>
    <property type="match status" value="1"/>
</dbReference>
<dbReference type="RefSeq" id="WP_189828569.1">
    <property type="nucleotide sequence ID" value="NZ_BMVC01000034.1"/>
</dbReference>
<evidence type="ECO:0000313" key="7">
    <source>
        <dbReference type="Proteomes" id="UP000638353"/>
    </source>
</evidence>
<keyword evidence="2" id="KW-0808">Transferase</keyword>
<dbReference type="InterPro" id="IPR016039">
    <property type="entry name" value="Thiolase-like"/>
</dbReference>
<feature type="domain" description="Beta-ketoacyl-[acyl-carrier-protein] synthase III C-terminal" evidence="4">
    <location>
        <begin position="247"/>
        <end position="336"/>
    </location>
</feature>
<evidence type="ECO:0000256" key="3">
    <source>
        <dbReference type="ARBA" id="ARBA00023315"/>
    </source>
</evidence>
<proteinExistence type="predicted"/>
<protein>
    <submittedName>
        <fullName evidence="6">3-oxoacyl-[acyl-carrier-protein] synthase 3</fullName>
    </submittedName>
</protein>
<dbReference type="GO" id="GO:0006633">
    <property type="term" value="P:fatty acid biosynthetic process"/>
    <property type="evidence" value="ECO:0007669"/>
    <property type="project" value="InterPro"/>
</dbReference>
<keyword evidence="3" id="KW-0012">Acyltransferase</keyword>
<sequence>MPPTPRNRSAHTPFGVIGVGSYLPSQRRDNETVATSAGVSAEWILRRTGVHSRHIASPEEAASDLAAAAVKAACAAAGIDLDQLDVIIVATSTPDELGPATACRVQERTGARHAVALDVTAACSGWLFAAKVAHDWLVCTPQARYAAVVGVEAYSKFLDTTDRATASLFADGAAATIFGPTERGGFLDFALGSDGRFADYALIPQGGSRLPNGPGAPSDRRQKISMNGPGVRKFIEDVFPRIVDESLSRNRIALSDLTTIVTHQPNPVLLTNVAHNAGITDAQLVIVGDEVGNIGAGSIPYALATAAGQGRLHEGDLVLAVAFGGGVTWGTALLEWTGASSVRLAPARLPHLQAL</sequence>
<dbReference type="GO" id="GO:0044550">
    <property type="term" value="P:secondary metabolite biosynthetic process"/>
    <property type="evidence" value="ECO:0007669"/>
    <property type="project" value="TreeGrafter"/>
</dbReference>
<dbReference type="GO" id="GO:0004315">
    <property type="term" value="F:3-oxoacyl-[acyl-carrier-protein] synthase activity"/>
    <property type="evidence" value="ECO:0007669"/>
    <property type="project" value="InterPro"/>
</dbReference>
<organism evidence="6 7">
    <name type="scientific">Streptomyces finlayi</name>
    <dbReference type="NCBI Taxonomy" id="67296"/>
    <lineage>
        <taxon>Bacteria</taxon>
        <taxon>Bacillati</taxon>
        <taxon>Actinomycetota</taxon>
        <taxon>Actinomycetes</taxon>
        <taxon>Kitasatosporales</taxon>
        <taxon>Streptomycetaceae</taxon>
        <taxon>Streptomyces</taxon>
    </lineage>
</organism>
<feature type="domain" description="Beta-ketoacyl-[acyl-carrier-protein] synthase III N-terminal" evidence="5">
    <location>
        <begin position="117"/>
        <end position="195"/>
    </location>
</feature>
<reference evidence="6" key="1">
    <citation type="journal article" date="2014" name="Int. J. Syst. Evol. Microbiol.">
        <title>Complete genome sequence of Corynebacterium casei LMG S-19264T (=DSM 44701T), isolated from a smear-ripened cheese.</title>
        <authorList>
            <consortium name="US DOE Joint Genome Institute (JGI-PGF)"/>
            <person name="Walter F."/>
            <person name="Albersmeier A."/>
            <person name="Kalinowski J."/>
            <person name="Ruckert C."/>
        </authorList>
    </citation>
    <scope>NUCLEOTIDE SEQUENCE</scope>
    <source>
        <strain evidence="6">JCM 4637</strain>
    </source>
</reference>
<dbReference type="SUPFAM" id="SSF53901">
    <property type="entry name" value="Thiolase-like"/>
    <property type="match status" value="1"/>
</dbReference>
<name>A0A918X999_9ACTN</name>
<evidence type="ECO:0000256" key="1">
    <source>
        <dbReference type="ARBA" id="ARBA00022490"/>
    </source>
</evidence>
<accession>A0A918X999</accession>
<keyword evidence="1" id="KW-0963">Cytoplasm</keyword>
<dbReference type="Gene3D" id="3.40.47.10">
    <property type="match status" value="1"/>
</dbReference>
<dbReference type="Pfam" id="PF08541">
    <property type="entry name" value="ACP_syn_III_C"/>
    <property type="match status" value="1"/>
</dbReference>
<dbReference type="InterPro" id="IPR013747">
    <property type="entry name" value="ACP_syn_III_C"/>
</dbReference>
<dbReference type="InterPro" id="IPR013751">
    <property type="entry name" value="ACP_syn_III_N"/>
</dbReference>
<gene>
    <name evidence="6" type="primary">fabH</name>
    <name evidence="6" type="ORF">GCM10010334_83000</name>
</gene>
<dbReference type="Proteomes" id="UP000638353">
    <property type="component" value="Unassembled WGS sequence"/>
</dbReference>
<evidence type="ECO:0000256" key="2">
    <source>
        <dbReference type="ARBA" id="ARBA00022679"/>
    </source>
</evidence>